<dbReference type="EMBL" id="JALAWA010000007">
    <property type="protein sequence ID" value="MCY9185684.1"/>
    <property type="molecule type" value="Genomic_DNA"/>
</dbReference>
<evidence type="ECO:0008006" key="4">
    <source>
        <dbReference type="Google" id="ProtNLM"/>
    </source>
</evidence>
<feature type="transmembrane region" description="Helical" evidence="1">
    <location>
        <begin position="21"/>
        <end position="43"/>
    </location>
</feature>
<keyword evidence="1" id="KW-1133">Transmembrane helix</keyword>
<evidence type="ECO:0000313" key="2">
    <source>
        <dbReference type="EMBL" id="MCY9185684.1"/>
    </source>
</evidence>
<comment type="caution">
    <text evidence="2">The sequence shown here is derived from an EMBL/GenBank/DDBJ whole genome shotgun (WGS) entry which is preliminary data.</text>
</comment>
<keyword evidence="1" id="KW-0472">Membrane</keyword>
<evidence type="ECO:0000256" key="1">
    <source>
        <dbReference type="SAM" id="Phobius"/>
    </source>
</evidence>
<feature type="transmembrane region" description="Helical" evidence="1">
    <location>
        <begin position="92"/>
        <end position="110"/>
    </location>
</feature>
<name>A0A9Q4EJZ0_9BACI</name>
<feature type="transmembrane region" description="Helical" evidence="1">
    <location>
        <begin position="116"/>
        <end position="133"/>
    </location>
</feature>
<sequence length="155" mass="17232">MNKGSRLLRALRKSIPATFRLFLAFNFVVYGLAKVVMGQFGGATPEIAAAVGKGKGFTIAWTFFGYSHVYEVFIGFGEIIAAVLLLLPRTSALGAVVFMPIIVNIVMINYCFDIGVQDLSTILMIMCLILLWIDRRKFMGMFNQQPINGRQVTKL</sequence>
<protein>
    <recommendedName>
        <fullName evidence="4">DoxX family protein</fullName>
    </recommendedName>
</protein>
<organism evidence="2 3">
    <name type="scientific">Bacillus halotolerans</name>
    <dbReference type="NCBI Taxonomy" id="260554"/>
    <lineage>
        <taxon>Bacteria</taxon>
        <taxon>Bacillati</taxon>
        <taxon>Bacillota</taxon>
        <taxon>Bacilli</taxon>
        <taxon>Bacillales</taxon>
        <taxon>Bacillaceae</taxon>
        <taxon>Bacillus</taxon>
    </lineage>
</organism>
<dbReference type="RefSeq" id="WP_024123126.1">
    <property type="nucleotide sequence ID" value="NZ_ASJT01000102.1"/>
</dbReference>
<gene>
    <name evidence="2" type="ORF">MOF03_13695</name>
</gene>
<evidence type="ECO:0000313" key="3">
    <source>
        <dbReference type="Proteomes" id="UP001073053"/>
    </source>
</evidence>
<proteinExistence type="predicted"/>
<feature type="transmembrane region" description="Helical" evidence="1">
    <location>
        <begin position="63"/>
        <end position="87"/>
    </location>
</feature>
<dbReference type="Proteomes" id="UP001073053">
    <property type="component" value="Unassembled WGS sequence"/>
</dbReference>
<dbReference type="AlphaFoldDB" id="A0A9Q4EJZ0"/>
<keyword evidence="1" id="KW-0812">Transmembrane</keyword>
<reference evidence="2" key="1">
    <citation type="submission" date="2022-02" db="EMBL/GenBank/DDBJ databases">
        <title>Crop Bioprotection Bacillus Genome Sequencing.</title>
        <authorList>
            <person name="Dunlap C."/>
        </authorList>
    </citation>
    <scope>NUCLEOTIDE SEQUENCE</scope>
    <source>
        <strain evidence="2">EC49O2N-C10</strain>
    </source>
</reference>
<accession>A0A9Q4EJZ0</accession>